<evidence type="ECO:0000313" key="2">
    <source>
        <dbReference type="EMBL" id="KAF4044974.1"/>
    </source>
</evidence>
<dbReference type="EMBL" id="JAACNO010001608">
    <property type="protein sequence ID" value="KAF4138886.1"/>
    <property type="molecule type" value="Genomic_DNA"/>
</dbReference>
<feature type="signal peptide" evidence="1">
    <location>
        <begin position="1"/>
        <end position="22"/>
    </location>
</feature>
<evidence type="ECO:0008006" key="5">
    <source>
        <dbReference type="Google" id="ProtNLM"/>
    </source>
</evidence>
<name>A0A833W6Z3_PHYIN</name>
<keyword evidence="4" id="KW-1185">Reference proteome</keyword>
<dbReference type="EMBL" id="WSZM01000057">
    <property type="protein sequence ID" value="KAF4044974.1"/>
    <property type="molecule type" value="Genomic_DNA"/>
</dbReference>
<gene>
    <name evidence="2" type="ORF">GN244_ATG02681</name>
    <name evidence="3" type="ORF">GN958_ATG11843</name>
</gene>
<organism evidence="2 4">
    <name type="scientific">Phytophthora infestans</name>
    <name type="common">Potato late blight agent</name>
    <name type="synonym">Botrytis infestans</name>
    <dbReference type="NCBI Taxonomy" id="4787"/>
    <lineage>
        <taxon>Eukaryota</taxon>
        <taxon>Sar</taxon>
        <taxon>Stramenopiles</taxon>
        <taxon>Oomycota</taxon>
        <taxon>Peronosporomycetes</taxon>
        <taxon>Peronosporales</taxon>
        <taxon>Peronosporaceae</taxon>
        <taxon>Phytophthora</taxon>
    </lineage>
</organism>
<protein>
    <recommendedName>
        <fullName evidence="5">Secreted RxLR effector peptide protein</fullName>
    </recommendedName>
</protein>
<feature type="chain" id="PRO_5036239834" description="Secreted RxLR effector peptide protein" evidence="1">
    <location>
        <begin position="23"/>
        <end position="312"/>
    </location>
</feature>
<comment type="caution">
    <text evidence="2">The sequence shown here is derived from an EMBL/GenBank/DDBJ whole genome shotgun (WGS) entry which is preliminary data.</text>
</comment>
<dbReference type="AlphaFoldDB" id="A0A833W6Z3"/>
<accession>A0A833W6Z3</accession>
<proteinExistence type="predicted"/>
<evidence type="ECO:0000313" key="3">
    <source>
        <dbReference type="EMBL" id="KAF4138886.1"/>
    </source>
</evidence>
<evidence type="ECO:0000256" key="1">
    <source>
        <dbReference type="SAM" id="SignalP"/>
    </source>
</evidence>
<evidence type="ECO:0000313" key="4">
    <source>
        <dbReference type="Proteomes" id="UP000602510"/>
    </source>
</evidence>
<keyword evidence="1" id="KW-0732">Signal</keyword>
<sequence length="312" mass="34711">MRANVVLILLTTTALLVAATTASVFRMGGEDNAVPTAILSTTNEAEERAPIGLNKILSPFKGATAMVADAVKLRSWLSKDTPVADVLVALKISERVDDALTDPNLKTLSKYVDMFNEKYPNNQVSLFGTLAGHYGDNVVATALVNAKLAASTKADLHLRQFEHWFTTGKSAKDVFKLLEMADDGPRSLISCKLTTLEDYIKFSRIKNHHDSTNIFRVLRNGFGGDKDFAIMVSKAMDIPEAKLNAGIYQDALFERWFKSNMEPQDVLMTVFKIDDVATSGAREQSIVSQYKKYYEWELGIDQIPSFVRPRYI</sequence>
<dbReference type="Proteomes" id="UP000602510">
    <property type="component" value="Unassembled WGS sequence"/>
</dbReference>
<reference evidence="2" key="1">
    <citation type="submission" date="2020-04" db="EMBL/GenBank/DDBJ databases">
        <title>Hybrid Assembly of Korean Phytophthora infestans isolates.</title>
        <authorList>
            <person name="Prokchorchik M."/>
            <person name="Lee Y."/>
            <person name="Seo J."/>
            <person name="Cho J.-H."/>
            <person name="Park Y.-E."/>
            <person name="Jang D.-C."/>
            <person name="Im J.-S."/>
            <person name="Choi J.-G."/>
            <person name="Park H.-J."/>
            <person name="Lee G.-B."/>
            <person name="Lee Y.-G."/>
            <person name="Hong S.-Y."/>
            <person name="Cho K."/>
            <person name="Sohn K.H."/>
        </authorList>
    </citation>
    <scope>NUCLEOTIDE SEQUENCE</scope>
    <source>
        <strain evidence="2">KR_1_A1</strain>
        <strain evidence="3">KR_2_A2</strain>
    </source>
</reference>
<dbReference type="Proteomes" id="UP000704712">
    <property type="component" value="Unassembled WGS sequence"/>
</dbReference>